<gene>
    <name evidence="2" type="ORF">C7I84_07940</name>
</gene>
<evidence type="ECO:0000313" key="2">
    <source>
        <dbReference type="EMBL" id="PSJ62530.1"/>
    </source>
</evidence>
<organism evidence="2 3">
    <name type="scientific">Kumtagia ephedrae</name>
    <dbReference type="NCBI Taxonomy" id="2116701"/>
    <lineage>
        <taxon>Bacteria</taxon>
        <taxon>Pseudomonadati</taxon>
        <taxon>Pseudomonadota</taxon>
        <taxon>Alphaproteobacteria</taxon>
        <taxon>Hyphomicrobiales</taxon>
        <taxon>Phyllobacteriaceae</taxon>
        <taxon>Kumtagia</taxon>
    </lineage>
</organism>
<reference evidence="2 3" key="1">
    <citation type="submission" date="2018-03" db="EMBL/GenBank/DDBJ databases">
        <title>The draft genome of Mesorhizobium sp. 6GN-30.</title>
        <authorList>
            <person name="Liu L."/>
            <person name="Li L."/>
            <person name="Wang T."/>
            <person name="Zhang X."/>
            <person name="Liang L."/>
        </authorList>
    </citation>
    <scope>NUCLEOTIDE SEQUENCE [LARGE SCALE GENOMIC DNA]</scope>
    <source>
        <strain evidence="2 3">6GN30</strain>
    </source>
</reference>
<evidence type="ECO:0000313" key="3">
    <source>
        <dbReference type="Proteomes" id="UP000241229"/>
    </source>
</evidence>
<proteinExistence type="predicted"/>
<evidence type="ECO:0000256" key="1">
    <source>
        <dbReference type="SAM" id="Coils"/>
    </source>
</evidence>
<dbReference type="EMBL" id="PXYK01000006">
    <property type="protein sequence ID" value="PSJ62530.1"/>
    <property type="molecule type" value="Genomic_DNA"/>
</dbReference>
<protein>
    <submittedName>
        <fullName evidence="2">Uncharacterized protein</fullName>
    </submittedName>
</protein>
<accession>A0A2P7SJ82</accession>
<sequence length="66" mass="7373">MGDIMAGLKTVVELTGKVERLERNVDKLAGQVDDIDRRLVRIETVIEITRSDGATLRIGRDPENKP</sequence>
<dbReference type="AlphaFoldDB" id="A0A2P7SJ82"/>
<dbReference type="Proteomes" id="UP000241229">
    <property type="component" value="Unassembled WGS sequence"/>
</dbReference>
<keyword evidence="3" id="KW-1185">Reference proteome</keyword>
<comment type="caution">
    <text evidence="2">The sequence shown here is derived from an EMBL/GenBank/DDBJ whole genome shotgun (WGS) entry which is preliminary data.</text>
</comment>
<feature type="coiled-coil region" evidence="1">
    <location>
        <begin position="11"/>
        <end position="38"/>
    </location>
</feature>
<name>A0A2P7SJ82_9HYPH</name>
<keyword evidence="1" id="KW-0175">Coiled coil</keyword>